<feature type="domain" description="RNA polymerase sigma-70 region 2" evidence="5">
    <location>
        <begin position="28"/>
        <end position="93"/>
    </location>
</feature>
<dbReference type="SUPFAM" id="SSF88659">
    <property type="entry name" value="Sigma3 and sigma4 domains of RNA polymerase sigma factors"/>
    <property type="match status" value="1"/>
</dbReference>
<dbReference type="EMBL" id="CP150096">
    <property type="protein sequence ID" value="WZN45118.1"/>
    <property type="molecule type" value="Genomic_DNA"/>
</dbReference>
<dbReference type="Proteomes" id="UP001449657">
    <property type="component" value="Chromosome"/>
</dbReference>
<dbReference type="InterPro" id="IPR013324">
    <property type="entry name" value="RNA_pol_sigma_r3/r4-like"/>
</dbReference>
<evidence type="ECO:0000256" key="3">
    <source>
        <dbReference type="ARBA" id="ARBA00023082"/>
    </source>
</evidence>
<feature type="domain" description="RNA polymerase sigma factor 70 region 4 type 2" evidence="6">
    <location>
        <begin position="128"/>
        <end position="179"/>
    </location>
</feature>
<evidence type="ECO:0000259" key="5">
    <source>
        <dbReference type="Pfam" id="PF04542"/>
    </source>
</evidence>
<dbReference type="Gene3D" id="1.10.1740.10">
    <property type="match status" value="1"/>
</dbReference>
<keyword evidence="8" id="KW-1185">Reference proteome</keyword>
<dbReference type="NCBIfam" id="TIGR02937">
    <property type="entry name" value="sigma70-ECF"/>
    <property type="match status" value="1"/>
</dbReference>
<dbReference type="Pfam" id="PF04542">
    <property type="entry name" value="Sigma70_r2"/>
    <property type="match status" value="1"/>
</dbReference>
<sequence>MNTIDANAADAVLWLEVRQHDRRAYRILFDRYGGALYRSAFRLLQDREASETVAHDIFLNLWLKRETLEIRDFRSYIMTAARYHVYKALRARAASPETAVETEMMEGISGSIGNGAEEKMAELRVRELIGRHMNDLPKRCREIFLLSREQHLTNQEIAERLNISRRSVENQITFALRHLRMHMKEYSLLVAVLLDV</sequence>
<keyword evidence="2" id="KW-0805">Transcription regulation</keyword>
<keyword evidence="4" id="KW-0804">Transcription</keyword>
<dbReference type="Pfam" id="PF08281">
    <property type="entry name" value="Sigma70_r4_2"/>
    <property type="match status" value="1"/>
</dbReference>
<dbReference type="Gene3D" id="1.10.10.10">
    <property type="entry name" value="Winged helix-like DNA-binding domain superfamily/Winged helix DNA-binding domain"/>
    <property type="match status" value="1"/>
</dbReference>
<name>A0ABZ2YZ13_9BACT</name>
<dbReference type="PANTHER" id="PTHR43133:SF46">
    <property type="entry name" value="RNA POLYMERASE SIGMA-70 FACTOR ECF SUBFAMILY"/>
    <property type="match status" value="1"/>
</dbReference>
<dbReference type="PANTHER" id="PTHR43133">
    <property type="entry name" value="RNA POLYMERASE ECF-TYPE SIGMA FACTO"/>
    <property type="match status" value="1"/>
</dbReference>
<gene>
    <name evidence="7" type="ORF">WJU22_19665</name>
</gene>
<evidence type="ECO:0000313" key="7">
    <source>
        <dbReference type="EMBL" id="WZN45118.1"/>
    </source>
</evidence>
<dbReference type="InterPro" id="IPR036388">
    <property type="entry name" value="WH-like_DNA-bd_sf"/>
</dbReference>
<dbReference type="SUPFAM" id="SSF88946">
    <property type="entry name" value="Sigma2 domain of RNA polymerase sigma factors"/>
    <property type="match status" value="1"/>
</dbReference>
<evidence type="ECO:0000256" key="4">
    <source>
        <dbReference type="ARBA" id="ARBA00023163"/>
    </source>
</evidence>
<reference evidence="7 8" key="1">
    <citation type="submission" date="2024-03" db="EMBL/GenBank/DDBJ databases">
        <title>Chitinophaga caseinilytica sp. nov., a casein hydrolysing bacterium isolated from forest soil.</title>
        <authorList>
            <person name="Lee D.S."/>
            <person name="Han D.M."/>
            <person name="Baek J.H."/>
            <person name="Choi D.G."/>
            <person name="Jeon J.H."/>
            <person name="Jeon C.O."/>
        </authorList>
    </citation>
    <scope>NUCLEOTIDE SEQUENCE [LARGE SCALE GENOMIC DNA]</scope>
    <source>
        <strain evidence="7 8">KACC 19118</strain>
    </source>
</reference>
<comment type="similarity">
    <text evidence="1">Belongs to the sigma-70 factor family. ECF subfamily.</text>
</comment>
<organism evidence="7 8">
    <name type="scientific">Chitinophaga caseinilytica</name>
    <dbReference type="NCBI Taxonomy" id="2267521"/>
    <lineage>
        <taxon>Bacteria</taxon>
        <taxon>Pseudomonadati</taxon>
        <taxon>Bacteroidota</taxon>
        <taxon>Chitinophagia</taxon>
        <taxon>Chitinophagales</taxon>
        <taxon>Chitinophagaceae</taxon>
        <taxon>Chitinophaga</taxon>
    </lineage>
</organism>
<keyword evidence="3" id="KW-0731">Sigma factor</keyword>
<evidence type="ECO:0000313" key="8">
    <source>
        <dbReference type="Proteomes" id="UP001449657"/>
    </source>
</evidence>
<dbReference type="InterPro" id="IPR039425">
    <property type="entry name" value="RNA_pol_sigma-70-like"/>
</dbReference>
<evidence type="ECO:0000256" key="2">
    <source>
        <dbReference type="ARBA" id="ARBA00023015"/>
    </source>
</evidence>
<proteinExistence type="inferred from homology"/>
<dbReference type="InterPro" id="IPR013325">
    <property type="entry name" value="RNA_pol_sigma_r2"/>
</dbReference>
<dbReference type="InterPro" id="IPR013249">
    <property type="entry name" value="RNA_pol_sigma70_r4_t2"/>
</dbReference>
<protein>
    <submittedName>
        <fullName evidence="7">Sigma-70 family RNA polymerase sigma factor</fullName>
    </submittedName>
</protein>
<dbReference type="InterPro" id="IPR014284">
    <property type="entry name" value="RNA_pol_sigma-70_dom"/>
</dbReference>
<accession>A0ABZ2YZ13</accession>
<dbReference type="InterPro" id="IPR007627">
    <property type="entry name" value="RNA_pol_sigma70_r2"/>
</dbReference>
<evidence type="ECO:0000259" key="6">
    <source>
        <dbReference type="Pfam" id="PF08281"/>
    </source>
</evidence>
<evidence type="ECO:0000256" key="1">
    <source>
        <dbReference type="ARBA" id="ARBA00010641"/>
    </source>
</evidence>
<dbReference type="RefSeq" id="WP_341839872.1">
    <property type="nucleotide sequence ID" value="NZ_CP149792.1"/>
</dbReference>